<feature type="region of interest" description="Disordered" evidence="1">
    <location>
        <begin position="1"/>
        <end position="33"/>
    </location>
</feature>
<evidence type="ECO:0000256" key="1">
    <source>
        <dbReference type="SAM" id="MobiDB-lite"/>
    </source>
</evidence>
<evidence type="ECO:0000313" key="3">
    <source>
        <dbReference type="Proteomes" id="UP001549363"/>
    </source>
</evidence>
<proteinExistence type="predicted"/>
<feature type="compositionally biased region" description="Basic residues" evidence="1">
    <location>
        <begin position="13"/>
        <end position="27"/>
    </location>
</feature>
<comment type="caution">
    <text evidence="2">The sequence shown here is derived from an EMBL/GenBank/DDBJ whole genome shotgun (WGS) entry which is preliminary data.</text>
</comment>
<gene>
    <name evidence="2" type="ORF">ABIA69_003920</name>
</gene>
<name>A0ABV2PQ98_9BACI</name>
<dbReference type="Proteomes" id="UP001549363">
    <property type="component" value="Unassembled WGS sequence"/>
</dbReference>
<dbReference type="EMBL" id="JBEPSB010000024">
    <property type="protein sequence ID" value="MET4562729.1"/>
    <property type="molecule type" value="Genomic_DNA"/>
</dbReference>
<organism evidence="2 3">
    <name type="scientific">Lysinibacillus parviboronicapiens</name>
    <dbReference type="NCBI Taxonomy" id="436516"/>
    <lineage>
        <taxon>Bacteria</taxon>
        <taxon>Bacillati</taxon>
        <taxon>Bacillota</taxon>
        <taxon>Bacilli</taxon>
        <taxon>Bacillales</taxon>
        <taxon>Bacillaceae</taxon>
        <taxon>Lysinibacillus</taxon>
    </lineage>
</organism>
<dbReference type="RefSeq" id="WP_354472705.1">
    <property type="nucleotide sequence ID" value="NZ_JBEPSB010000024.1"/>
</dbReference>
<evidence type="ECO:0000313" key="2">
    <source>
        <dbReference type="EMBL" id="MET4562729.1"/>
    </source>
</evidence>
<keyword evidence="3" id="KW-1185">Reference proteome</keyword>
<protein>
    <submittedName>
        <fullName evidence="2">Uncharacterized protein</fullName>
    </submittedName>
</protein>
<sequence>MRTLHTELMQKGLGKKGQRQASKRRQPKEKMSRREIEELMGMSRDIYQRVNGAFRRK</sequence>
<reference evidence="2 3" key="1">
    <citation type="submission" date="2024-06" db="EMBL/GenBank/DDBJ databases">
        <title>Sorghum-associated microbial communities from plants grown in Nebraska, USA.</title>
        <authorList>
            <person name="Schachtman D."/>
        </authorList>
    </citation>
    <scope>NUCLEOTIDE SEQUENCE [LARGE SCALE GENOMIC DNA]</scope>
    <source>
        <strain evidence="2 3">736</strain>
    </source>
</reference>
<accession>A0ABV2PQ98</accession>